<dbReference type="EMBL" id="DTOZ01000188">
    <property type="protein sequence ID" value="HGE78901.1"/>
    <property type="molecule type" value="Genomic_DNA"/>
</dbReference>
<dbReference type="Pfam" id="PF13412">
    <property type="entry name" value="HTH_24"/>
    <property type="match status" value="1"/>
</dbReference>
<name>A0A7V3RIV9_UNCW3</name>
<comment type="caution">
    <text evidence="1">The sequence shown here is derived from an EMBL/GenBank/DDBJ whole genome shotgun (WGS) entry which is preliminary data.</text>
</comment>
<accession>A0A7V3RIV9</accession>
<dbReference type="InterPro" id="IPR036388">
    <property type="entry name" value="WH-like_DNA-bd_sf"/>
</dbReference>
<proteinExistence type="predicted"/>
<dbReference type="Gene3D" id="1.10.10.10">
    <property type="entry name" value="Winged helix-like DNA-binding domain superfamily/Winged helix DNA-binding domain"/>
    <property type="match status" value="1"/>
</dbReference>
<gene>
    <name evidence="1" type="ORF">ENX68_07925</name>
</gene>
<sequence length="300" mass="35533">MIIDPIDLKILRHLEAQGYVPVEEIVNKFHISKDEVFLRIKNFEEQGLIGGYGIKLFIPAITGGRWYRGCALVDADIEPEIARVYPLVEEVVINTTIPRGILPSCSYIFYARDLKHCYRLMNKTVGVKYLEIYKISEYNIPIPSDLTKEEWQLLHRLTISKINFARIYEITENPQTDSDVQLARLMLNRKNRNGIFSIFPNIHWEVIKNFAHIHIGITSRMRPNELKRYLKSYSIPTDIFEKFRKKYLHLEFDFWGFSDLIKIIEHLNKERRITIHCISLARRNVICDEWIKNFIREKAH</sequence>
<dbReference type="SUPFAM" id="SSF46785">
    <property type="entry name" value="Winged helix' DNA-binding domain"/>
    <property type="match status" value="1"/>
</dbReference>
<protein>
    <submittedName>
        <fullName evidence="1">Lrp/AsnC family transcriptional regulator</fullName>
    </submittedName>
</protein>
<dbReference type="InterPro" id="IPR036390">
    <property type="entry name" value="WH_DNA-bd_sf"/>
</dbReference>
<evidence type="ECO:0000313" key="1">
    <source>
        <dbReference type="EMBL" id="HGE78901.1"/>
    </source>
</evidence>
<dbReference type="AlphaFoldDB" id="A0A7V3RIV9"/>
<organism evidence="1">
    <name type="scientific">candidate division WOR-3 bacterium</name>
    <dbReference type="NCBI Taxonomy" id="2052148"/>
    <lineage>
        <taxon>Bacteria</taxon>
        <taxon>Bacteria division WOR-3</taxon>
    </lineage>
</organism>
<reference evidence="1" key="1">
    <citation type="journal article" date="2020" name="mSystems">
        <title>Genome- and Community-Level Interaction Insights into Carbon Utilization and Element Cycling Functions of Hydrothermarchaeota in Hydrothermal Sediment.</title>
        <authorList>
            <person name="Zhou Z."/>
            <person name="Liu Y."/>
            <person name="Xu W."/>
            <person name="Pan J."/>
            <person name="Luo Z.H."/>
            <person name="Li M."/>
        </authorList>
    </citation>
    <scope>NUCLEOTIDE SEQUENCE [LARGE SCALE GENOMIC DNA]</scope>
    <source>
        <strain evidence="1">SpSt-961</strain>
    </source>
</reference>